<organism evidence="2 3">
    <name type="scientific">Tilletia horrida</name>
    <dbReference type="NCBI Taxonomy" id="155126"/>
    <lineage>
        <taxon>Eukaryota</taxon>
        <taxon>Fungi</taxon>
        <taxon>Dikarya</taxon>
        <taxon>Basidiomycota</taxon>
        <taxon>Ustilaginomycotina</taxon>
        <taxon>Exobasidiomycetes</taxon>
        <taxon>Tilletiales</taxon>
        <taxon>Tilletiaceae</taxon>
        <taxon>Tilletia</taxon>
    </lineage>
</organism>
<feature type="compositionally biased region" description="Basic residues" evidence="1">
    <location>
        <begin position="322"/>
        <end position="332"/>
    </location>
</feature>
<feature type="compositionally biased region" description="Low complexity" evidence="1">
    <location>
        <begin position="422"/>
        <end position="440"/>
    </location>
</feature>
<feature type="region of interest" description="Disordered" evidence="1">
    <location>
        <begin position="179"/>
        <end position="224"/>
    </location>
</feature>
<dbReference type="Proteomes" id="UP001176521">
    <property type="component" value="Unassembled WGS sequence"/>
</dbReference>
<feature type="region of interest" description="Disordered" evidence="1">
    <location>
        <begin position="915"/>
        <end position="934"/>
    </location>
</feature>
<reference evidence="2" key="1">
    <citation type="journal article" date="2023" name="PhytoFront">
        <title>Draft Genome Resources of Seven Strains of Tilletia horrida, Causal Agent of Kernel Smut of Rice.</title>
        <authorList>
            <person name="Khanal S."/>
            <person name="Antony Babu S."/>
            <person name="Zhou X.G."/>
        </authorList>
    </citation>
    <scope>NUCLEOTIDE SEQUENCE</scope>
    <source>
        <strain evidence="2">TX3</strain>
    </source>
</reference>
<feature type="compositionally biased region" description="Acidic residues" evidence="1">
    <location>
        <begin position="986"/>
        <end position="998"/>
    </location>
</feature>
<feature type="compositionally biased region" description="Polar residues" evidence="1">
    <location>
        <begin position="70"/>
        <end position="81"/>
    </location>
</feature>
<feature type="compositionally biased region" description="Polar residues" evidence="1">
    <location>
        <begin position="252"/>
        <end position="262"/>
    </location>
</feature>
<evidence type="ECO:0000313" key="2">
    <source>
        <dbReference type="EMBL" id="KAK0538683.1"/>
    </source>
</evidence>
<dbReference type="AlphaFoldDB" id="A0AAN6JMS2"/>
<feature type="region of interest" description="Disordered" evidence="1">
    <location>
        <begin position="965"/>
        <end position="1007"/>
    </location>
</feature>
<protein>
    <submittedName>
        <fullName evidence="2">Uncharacterized protein</fullName>
    </submittedName>
</protein>
<keyword evidence="3" id="KW-1185">Reference proteome</keyword>
<accession>A0AAN6JMS2</accession>
<feature type="region of interest" description="Disordered" evidence="1">
    <location>
        <begin position="97"/>
        <end position="133"/>
    </location>
</feature>
<evidence type="ECO:0000256" key="1">
    <source>
        <dbReference type="SAM" id="MobiDB-lite"/>
    </source>
</evidence>
<name>A0AAN6JMS2_9BASI</name>
<feature type="compositionally biased region" description="Low complexity" evidence="1">
    <location>
        <begin position="52"/>
        <end position="69"/>
    </location>
</feature>
<feature type="region of interest" description="Disordered" evidence="1">
    <location>
        <begin position="243"/>
        <end position="269"/>
    </location>
</feature>
<feature type="region of interest" description="Disordered" evidence="1">
    <location>
        <begin position="294"/>
        <end position="336"/>
    </location>
</feature>
<feature type="compositionally biased region" description="Low complexity" evidence="1">
    <location>
        <begin position="888"/>
        <end position="898"/>
    </location>
</feature>
<feature type="region of interest" description="Disordered" evidence="1">
    <location>
        <begin position="1"/>
        <end position="84"/>
    </location>
</feature>
<dbReference type="EMBL" id="JAPDMQ010000041">
    <property type="protein sequence ID" value="KAK0538683.1"/>
    <property type="molecule type" value="Genomic_DNA"/>
</dbReference>
<feature type="compositionally biased region" description="Low complexity" evidence="1">
    <location>
        <begin position="9"/>
        <end position="27"/>
    </location>
</feature>
<sequence>MPPISAFLPGGKASSSPSKKVPSAVPSLAHHQQPQRADPPSSLRFLKSSEASFLTPSSSQSSTSDFSSTRETLTFTSSSTPFDPDSAASSILLFDKAPSPLKPKQRLTTTPVKVKSTPKDASTPAAVGQNQAASAVVQRSESRSMLQKILQRPFRQHHHSNSDTVPVQYQLSASSSVAASFRPNTNGDDIPALPPPASQAIAPESRTTWTASPPRTPTSTHKRANTSIGGFFLLDQTDAAAAADGDADADSQRSFGPSTGQISIVPGAPRKPSIYKLASADVLLSRLGKGKARRYSQQPAAAGVSTLPTQEQEQEQQQQQQRRLREHRRRRTMGGSIGFGISIGGMGLNVVSGGSTEGGAAPLFTPTALFTSSLGRRSTMLFAPGADKACPGADAGVATAATTEAAPASVNASPEAAVVPRSPSFTGSTSSSSESADSQLSAIASHPGLASKQRIHTHPHVRTLFAGRREYTEEADTSITSLTNATFGSGSGAGAGAGSRSAAAAAPTGVTAGDGTNRGASAGAGSIGLKPGAPAGGGAVTSSALAAAVASSGARTQTSTAMATIRKSPSARFSRLLPRSLRSWSTSRLSIASLLPQEAVADEERTMMGSIRVGHGVGIGIAGRYGTVSAAGGPMAAVKVAMTAAAAVLPYSDESSEPSPSPSLSPSCFKIEPLPMPRSSTLYSLHKNAYSDIRRLDSGMDDLHIDLCTQPAHAGHFADPETDPGVEEEKNAMAADLLRDAAQLMLRFNADLENGPLSTGATSIDMLAVHASAPSGHAAAPPSPMLLPQMHAHVTDGLHVVERSKSSQSLLERWLSAHHGSTLARLGRTQKALQRRSTTIGAAREDVAAAGKPAPLAAADIVEDIAGGSTADISLPEPLQTIPSTPKQEQQQRQQQQQKLYAEAEGGIEQLDAMQPSPLDASYHGHEFSSPAYDSRSNISTWLRAVAQANFLERYNLELSLHSSSSAADSDEGEDGGLGTQTASDDGMDEDDDTDSEQDGGAGGHAARVHPTFDAWAAMSPASPAADRQDEGGLIFDGAIGSTDAAAAAAAGGVEAQEESLYRGRARSAAVGYRLRAARVRSETPHPARVEVAAAAAMAATGDADNGAVAAATAAATVDAGADEGEDGGR</sequence>
<feature type="region of interest" description="Disordered" evidence="1">
    <location>
        <begin position="406"/>
        <end position="440"/>
    </location>
</feature>
<proteinExistence type="predicted"/>
<gene>
    <name evidence="2" type="ORF">OC842_001206</name>
</gene>
<feature type="compositionally biased region" description="Polar residues" evidence="1">
    <location>
        <begin position="205"/>
        <end position="219"/>
    </location>
</feature>
<evidence type="ECO:0000313" key="3">
    <source>
        <dbReference type="Proteomes" id="UP001176521"/>
    </source>
</evidence>
<comment type="caution">
    <text evidence="2">The sequence shown here is derived from an EMBL/GenBank/DDBJ whole genome shotgun (WGS) entry which is preliminary data.</text>
</comment>
<feature type="region of interest" description="Disordered" evidence="1">
    <location>
        <begin position="870"/>
        <end position="901"/>
    </location>
</feature>